<dbReference type="Proteomes" id="UP001497516">
    <property type="component" value="Chromosome 1"/>
</dbReference>
<dbReference type="PANTHER" id="PTHR46890">
    <property type="entry name" value="NON-LTR RETROLELEMENT REVERSE TRANSCRIPTASE-LIKE PROTEIN-RELATED"/>
    <property type="match status" value="1"/>
</dbReference>
<dbReference type="InterPro" id="IPR000477">
    <property type="entry name" value="RT_dom"/>
</dbReference>
<dbReference type="EMBL" id="OZ034813">
    <property type="protein sequence ID" value="CAL1355646.1"/>
    <property type="molecule type" value="Genomic_DNA"/>
</dbReference>
<dbReference type="SUPFAM" id="SSF56219">
    <property type="entry name" value="DNase I-like"/>
    <property type="match status" value="1"/>
</dbReference>
<name>A0AAV2CHG0_9ROSI</name>
<protein>
    <recommendedName>
        <fullName evidence="1">Reverse transcriptase domain-containing protein</fullName>
    </recommendedName>
</protein>
<keyword evidence="3" id="KW-1185">Reference proteome</keyword>
<dbReference type="PANTHER" id="PTHR46890:SF50">
    <property type="entry name" value="RNA-DIRECTED DNA POLYMERASE, EUKARYOTA, REVERSE TRANSCRIPTASE ZINC-BINDING DOMAIN PROTEIN-RELATED"/>
    <property type="match status" value="1"/>
</dbReference>
<feature type="domain" description="Reverse transcriptase" evidence="1">
    <location>
        <begin position="323"/>
        <end position="426"/>
    </location>
</feature>
<evidence type="ECO:0000313" key="2">
    <source>
        <dbReference type="EMBL" id="CAL1355646.1"/>
    </source>
</evidence>
<evidence type="ECO:0000259" key="1">
    <source>
        <dbReference type="Pfam" id="PF00078"/>
    </source>
</evidence>
<accession>A0AAV2CHG0</accession>
<dbReference type="AlphaFoldDB" id="A0AAV2CHG0"/>
<gene>
    <name evidence="2" type="ORF">LTRI10_LOCUS3394</name>
</gene>
<evidence type="ECO:0000313" key="3">
    <source>
        <dbReference type="Proteomes" id="UP001497516"/>
    </source>
</evidence>
<organism evidence="2 3">
    <name type="scientific">Linum trigynum</name>
    <dbReference type="NCBI Taxonomy" id="586398"/>
    <lineage>
        <taxon>Eukaryota</taxon>
        <taxon>Viridiplantae</taxon>
        <taxon>Streptophyta</taxon>
        <taxon>Embryophyta</taxon>
        <taxon>Tracheophyta</taxon>
        <taxon>Spermatophyta</taxon>
        <taxon>Magnoliopsida</taxon>
        <taxon>eudicotyledons</taxon>
        <taxon>Gunneridae</taxon>
        <taxon>Pentapetalae</taxon>
        <taxon>rosids</taxon>
        <taxon>fabids</taxon>
        <taxon>Malpighiales</taxon>
        <taxon>Linaceae</taxon>
        <taxon>Linum</taxon>
    </lineage>
</organism>
<sequence>MDLPLGGSNFTWSKGGNSATMLRIDRALISTEFDSLFPDCTLSALERVDSDHNPLWIKWGDDKRIRRPWRFENMWLKDESFFASLDSWLFDLVAGSGCIFLLYRMLQQIKKRIKVWNKEIFRNVNDKVDDLLRRIKAVHLIEEIANLLIPRELRGELQNALNLQEIRWRQKSNELWLKGGDLNTKFFHRVANYRRKLNLIECIRVYGRLLEGREELAAGVVGFYQNLFKESLVYIPFPKNYGQQKLCNTLASDLVRPFNEAEEWAALESFDGGKSPRPDGFTYEFFKKCWFQLRSEVMQAFEELHRTCTLPKSVAHSFICLVQKKDAVEDVKDLRPISLMRSFNKLLSKVLIVRMSPFISFLVSDHQHASVRGRQISEVGLIANELIDSRRKSKKPGLMFKLYLGKVFDNVSMDCLFKILSSFGFPLK</sequence>
<reference evidence="2 3" key="1">
    <citation type="submission" date="2024-04" db="EMBL/GenBank/DDBJ databases">
        <authorList>
            <person name="Fracassetti M."/>
        </authorList>
    </citation>
    <scope>NUCLEOTIDE SEQUENCE [LARGE SCALE GENOMIC DNA]</scope>
</reference>
<dbReference type="InterPro" id="IPR052343">
    <property type="entry name" value="Retrotransposon-Effector_Assoc"/>
</dbReference>
<dbReference type="Pfam" id="PF00078">
    <property type="entry name" value="RVT_1"/>
    <property type="match status" value="1"/>
</dbReference>
<dbReference type="InterPro" id="IPR036691">
    <property type="entry name" value="Endo/exonu/phosph_ase_sf"/>
</dbReference>
<proteinExistence type="predicted"/>